<sequence>MFTGIVTDVGEVRQIEKRGDTHIVIATHYTMDKLPMGGSVACAGTCLTVVERGPDSDPWFAVTASAETLSKTVIGTWKTGTKVNLELPLKVGDELGGHIVSGHVDGLAELVEMHTEGESTRMLFEVPKPLAKFIAEKGSVALDGVSLTVNEVDGNRFGINVIPHTQEVTTFGQLKPGMKVNLEIDTIARYVARLVKG</sequence>
<comment type="caution">
    <text evidence="12">The sequence shown here is derived from an EMBL/GenBank/DDBJ whole genome shotgun (WGS) entry which is preliminary data.</text>
</comment>
<keyword evidence="6" id="KW-0686">Riboflavin biosynthesis</keyword>
<dbReference type="NCBIfam" id="NF009566">
    <property type="entry name" value="PRK13020.1"/>
    <property type="match status" value="1"/>
</dbReference>
<evidence type="ECO:0000259" key="11">
    <source>
        <dbReference type="PROSITE" id="PS51177"/>
    </source>
</evidence>
<evidence type="ECO:0000256" key="7">
    <source>
        <dbReference type="ARBA" id="ARBA00022679"/>
    </source>
</evidence>
<dbReference type="GO" id="GO:0009231">
    <property type="term" value="P:riboflavin biosynthetic process"/>
    <property type="evidence" value="ECO:0007669"/>
    <property type="project" value="UniProtKB-KW"/>
</dbReference>
<dbReference type="EMBL" id="JAASRM010000001">
    <property type="protein sequence ID" value="NIK89779.1"/>
    <property type="molecule type" value="Genomic_DNA"/>
</dbReference>
<comment type="pathway">
    <text evidence="3">Cofactor biosynthesis; riboflavin biosynthesis; riboflavin from 2-hydroxy-3-oxobutyl phosphate and 5-amino-6-(D-ribitylamino)uracil: step 2/2.</text>
</comment>
<evidence type="ECO:0000256" key="5">
    <source>
        <dbReference type="ARBA" id="ARBA00013950"/>
    </source>
</evidence>
<dbReference type="CDD" id="cd00402">
    <property type="entry name" value="Riboflavin_synthase_like"/>
    <property type="match status" value="1"/>
</dbReference>
<evidence type="ECO:0000256" key="9">
    <source>
        <dbReference type="NCBIfam" id="TIGR00187"/>
    </source>
</evidence>
<dbReference type="GO" id="GO:0004746">
    <property type="term" value="F:riboflavin synthase activity"/>
    <property type="evidence" value="ECO:0007669"/>
    <property type="project" value="UniProtKB-UniRule"/>
</dbReference>
<dbReference type="InterPro" id="IPR026017">
    <property type="entry name" value="Lumazine-bd_dom"/>
</dbReference>
<dbReference type="InterPro" id="IPR017938">
    <property type="entry name" value="Riboflavin_synthase-like_b-brl"/>
</dbReference>
<reference evidence="12 13" key="1">
    <citation type="submission" date="2020-03" db="EMBL/GenBank/DDBJ databases">
        <title>Genomic Encyclopedia of Type Strains, Phase IV (KMG-IV): sequencing the most valuable type-strain genomes for metagenomic binning, comparative biology and taxonomic classification.</title>
        <authorList>
            <person name="Goeker M."/>
        </authorList>
    </citation>
    <scope>NUCLEOTIDE SEQUENCE [LARGE SCALE GENOMIC DNA]</scope>
    <source>
        <strain evidence="12 13">DSM 19867</strain>
    </source>
</reference>
<dbReference type="PANTHER" id="PTHR21098:SF12">
    <property type="entry name" value="RIBOFLAVIN SYNTHASE"/>
    <property type="match status" value="1"/>
</dbReference>
<evidence type="ECO:0000256" key="4">
    <source>
        <dbReference type="ARBA" id="ARBA00012827"/>
    </source>
</evidence>
<dbReference type="SUPFAM" id="SSF63380">
    <property type="entry name" value="Riboflavin synthase domain-like"/>
    <property type="match status" value="2"/>
</dbReference>
<evidence type="ECO:0000256" key="3">
    <source>
        <dbReference type="ARBA" id="ARBA00004887"/>
    </source>
</evidence>
<proteinExistence type="predicted"/>
<organism evidence="12 13">
    <name type="scientific">Rhizomicrobium palustre</name>
    <dbReference type="NCBI Taxonomy" id="189966"/>
    <lineage>
        <taxon>Bacteria</taxon>
        <taxon>Pseudomonadati</taxon>
        <taxon>Pseudomonadota</taxon>
        <taxon>Alphaproteobacteria</taxon>
        <taxon>Micropepsales</taxon>
        <taxon>Micropepsaceae</taxon>
        <taxon>Rhizomicrobium</taxon>
    </lineage>
</organism>
<dbReference type="Proteomes" id="UP000570514">
    <property type="component" value="Unassembled WGS sequence"/>
</dbReference>
<evidence type="ECO:0000256" key="8">
    <source>
        <dbReference type="ARBA" id="ARBA00022737"/>
    </source>
</evidence>
<dbReference type="InterPro" id="IPR023366">
    <property type="entry name" value="ATP_synth_asu-like_sf"/>
</dbReference>
<comment type="function">
    <text evidence="2">Catalyzes the dismutation of two molecules of 6,7-dimethyl-8-ribityllumazine, resulting in the formation of riboflavin and 5-amino-6-(D-ribitylamino)uracil.</text>
</comment>
<dbReference type="RefSeq" id="WP_167083837.1">
    <property type="nucleotide sequence ID" value="NZ_BAAADC010000001.1"/>
</dbReference>
<keyword evidence="7 12" id="KW-0808">Transferase</keyword>
<feature type="repeat" description="Lumazine-binding" evidence="10">
    <location>
        <begin position="99"/>
        <end position="195"/>
    </location>
</feature>
<feature type="repeat" description="Lumazine-binding" evidence="10">
    <location>
        <begin position="1"/>
        <end position="98"/>
    </location>
</feature>
<evidence type="ECO:0000313" key="12">
    <source>
        <dbReference type="EMBL" id="NIK89779.1"/>
    </source>
</evidence>
<dbReference type="FunFam" id="2.40.30.20:FF:000004">
    <property type="entry name" value="Riboflavin synthase, alpha subunit"/>
    <property type="match status" value="1"/>
</dbReference>
<dbReference type="Gene3D" id="2.40.30.20">
    <property type="match status" value="2"/>
</dbReference>
<dbReference type="NCBIfam" id="TIGR00187">
    <property type="entry name" value="ribE"/>
    <property type="match status" value="1"/>
</dbReference>
<evidence type="ECO:0000256" key="6">
    <source>
        <dbReference type="ARBA" id="ARBA00022619"/>
    </source>
</evidence>
<dbReference type="NCBIfam" id="NF006767">
    <property type="entry name" value="PRK09289.1"/>
    <property type="match status" value="1"/>
</dbReference>
<dbReference type="Pfam" id="PF00677">
    <property type="entry name" value="Lum_binding"/>
    <property type="match status" value="2"/>
</dbReference>
<comment type="catalytic activity">
    <reaction evidence="1">
        <text>2 6,7-dimethyl-8-(1-D-ribityl)lumazine + H(+) = 5-amino-6-(D-ribitylamino)uracil + riboflavin</text>
        <dbReference type="Rhea" id="RHEA:20772"/>
        <dbReference type="ChEBI" id="CHEBI:15378"/>
        <dbReference type="ChEBI" id="CHEBI:15934"/>
        <dbReference type="ChEBI" id="CHEBI:57986"/>
        <dbReference type="ChEBI" id="CHEBI:58201"/>
        <dbReference type="EC" id="2.5.1.9"/>
    </reaction>
</comment>
<keyword evidence="13" id="KW-1185">Reference proteome</keyword>
<accession>A0A846N2N8</accession>
<dbReference type="PROSITE" id="PS51177">
    <property type="entry name" value="LUMAZINE_BIND"/>
    <property type="match status" value="2"/>
</dbReference>
<name>A0A846N2N8_9PROT</name>
<evidence type="ECO:0000313" key="13">
    <source>
        <dbReference type="Proteomes" id="UP000570514"/>
    </source>
</evidence>
<keyword evidence="8" id="KW-0677">Repeat</keyword>
<feature type="domain" description="Lumazine-binding" evidence="11">
    <location>
        <begin position="1"/>
        <end position="98"/>
    </location>
</feature>
<dbReference type="AlphaFoldDB" id="A0A846N2N8"/>
<dbReference type="InterPro" id="IPR001783">
    <property type="entry name" value="Lumazine-bd"/>
</dbReference>
<evidence type="ECO:0000256" key="1">
    <source>
        <dbReference type="ARBA" id="ARBA00000968"/>
    </source>
</evidence>
<feature type="domain" description="Lumazine-binding" evidence="11">
    <location>
        <begin position="99"/>
        <end position="195"/>
    </location>
</feature>
<dbReference type="EC" id="2.5.1.9" evidence="4 9"/>
<evidence type="ECO:0000256" key="10">
    <source>
        <dbReference type="PROSITE-ProRule" id="PRU00524"/>
    </source>
</evidence>
<gene>
    <name evidence="12" type="ORF">FHS83_003097</name>
</gene>
<evidence type="ECO:0000256" key="2">
    <source>
        <dbReference type="ARBA" id="ARBA00002803"/>
    </source>
</evidence>
<dbReference type="PIRSF" id="PIRSF000498">
    <property type="entry name" value="Riboflavin_syn_A"/>
    <property type="match status" value="1"/>
</dbReference>
<dbReference type="PANTHER" id="PTHR21098">
    <property type="entry name" value="RIBOFLAVIN SYNTHASE ALPHA CHAIN"/>
    <property type="match status" value="1"/>
</dbReference>
<protein>
    <recommendedName>
        <fullName evidence="5 9">Riboflavin synthase</fullName>
        <ecNumber evidence="4 9">2.5.1.9</ecNumber>
    </recommendedName>
</protein>